<evidence type="ECO:0000256" key="7">
    <source>
        <dbReference type="ARBA" id="ARBA00023136"/>
    </source>
</evidence>
<gene>
    <name evidence="11" type="ORF">NCTC13350_02266</name>
</gene>
<keyword evidence="6 9" id="KW-1133">Transmembrane helix</keyword>
<dbReference type="InterPro" id="IPR007387">
    <property type="entry name" value="TRAP_DctQ"/>
</dbReference>
<dbReference type="PANTHER" id="PTHR35011:SF10">
    <property type="entry name" value="TRAP TRANSPORTER SMALL PERMEASE PROTEIN"/>
    <property type="match status" value="1"/>
</dbReference>
<evidence type="ECO:0000256" key="3">
    <source>
        <dbReference type="ARBA" id="ARBA00022475"/>
    </source>
</evidence>
<accession>A0A378ZWZ1</accession>
<evidence type="ECO:0000256" key="1">
    <source>
        <dbReference type="ARBA" id="ARBA00004429"/>
    </source>
</evidence>
<evidence type="ECO:0000256" key="2">
    <source>
        <dbReference type="ARBA" id="ARBA00022448"/>
    </source>
</evidence>
<organism evidence="11 12">
    <name type="scientific">Pannonibacter phragmitetus</name>
    <dbReference type="NCBI Taxonomy" id="121719"/>
    <lineage>
        <taxon>Bacteria</taxon>
        <taxon>Pseudomonadati</taxon>
        <taxon>Pseudomonadota</taxon>
        <taxon>Alphaproteobacteria</taxon>
        <taxon>Hyphomicrobiales</taxon>
        <taxon>Stappiaceae</taxon>
        <taxon>Pannonibacter</taxon>
    </lineage>
</organism>
<reference evidence="11 12" key="1">
    <citation type="submission" date="2018-06" db="EMBL/GenBank/DDBJ databases">
        <authorList>
            <consortium name="Pathogen Informatics"/>
            <person name="Doyle S."/>
        </authorList>
    </citation>
    <scope>NUCLEOTIDE SEQUENCE [LARGE SCALE GENOMIC DNA]</scope>
    <source>
        <strain evidence="11 12">NCTC13350</strain>
    </source>
</reference>
<evidence type="ECO:0000313" key="11">
    <source>
        <dbReference type="EMBL" id="SUB01330.1"/>
    </source>
</evidence>
<comment type="function">
    <text evidence="9">Part of the tripartite ATP-independent periplasmic (TRAP) transport system.</text>
</comment>
<dbReference type="AlphaFoldDB" id="A0A378ZWZ1"/>
<evidence type="ECO:0000256" key="5">
    <source>
        <dbReference type="ARBA" id="ARBA00022692"/>
    </source>
</evidence>
<evidence type="ECO:0000256" key="8">
    <source>
        <dbReference type="ARBA" id="ARBA00038436"/>
    </source>
</evidence>
<dbReference type="EMBL" id="UGSK01000001">
    <property type="protein sequence ID" value="SUB01330.1"/>
    <property type="molecule type" value="Genomic_DNA"/>
</dbReference>
<dbReference type="Proteomes" id="UP000255000">
    <property type="component" value="Unassembled WGS sequence"/>
</dbReference>
<feature type="domain" description="Tripartite ATP-independent periplasmic transporters DctQ component" evidence="10">
    <location>
        <begin position="39"/>
        <end position="167"/>
    </location>
</feature>
<comment type="subcellular location">
    <subcellularLocation>
        <location evidence="1 9">Cell inner membrane</location>
        <topology evidence="1 9">Multi-pass membrane protein</topology>
    </subcellularLocation>
</comment>
<protein>
    <recommendedName>
        <fullName evidence="9">TRAP transporter small permease protein</fullName>
    </recommendedName>
</protein>
<feature type="transmembrane region" description="Helical" evidence="9">
    <location>
        <begin position="63"/>
        <end position="81"/>
    </location>
</feature>
<feature type="transmembrane region" description="Helical" evidence="9">
    <location>
        <begin position="23"/>
        <end position="43"/>
    </location>
</feature>
<feature type="transmembrane region" description="Helical" evidence="9">
    <location>
        <begin position="102"/>
        <end position="123"/>
    </location>
</feature>
<name>A0A378ZWZ1_9HYPH</name>
<comment type="subunit">
    <text evidence="9">The complex comprises the extracytoplasmic solute receptor protein and the two transmembrane proteins.</text>
</comment>
<dbReference type="GO" id="GO:0022857">
    <property type="term" value="F:transmembrane transporter activity"/>
    <property type="evidence" value="ECO:0007669"/>
    <property type="project" value="UniProtKB-UniRule"/>
</dbReference>
<dbReference type="GO" id="GO:0015740">
    <property type="term" value="P:C4-dicarboxylate transport"/>
    <property type="evidence" value="ECO:0007669"/>
    <property type="project" value="TreeGrafter"/>
</dbReference>
<dbReference type="RefSeq" id="WP_019966143.1">
    <property type="nucleotide sequence ID" value="NZ_UGSK01000001.1"/>
</dbReference>
<dbReference type="Pfam" id="PF04290">
    <property type="entry name" value="DctQ"/>
    <property type="match status" value="1"/>
</dbReference>
<comment type="similarity">
    <text evidence="8 9">Belongs to the TRAP transporter small permease family.</text>
</comment>
<dbReference type="InterPro" id="IPR055348">
    <property type="entry name" value="DctQ"/>
</dbReference>
<feature type="transmembrane region" description="Helical" evidence="9">
    <location>
        <begin position="143"/>
        <end position="170"/>
    </location>
</feature>
<dbReference type="PANTHER" id="PTHR35011">
    <property type="entry name" value="2,3-DIKETO-L-GULONATE TRAP TRANSPORTER SMALL PERMEASE PROTEIN YIAM"/>
    <property type="match status" value="1"/>
</dbReference>
<evidence type="ECO:0000256" key="4">
    <source>
        <dbReference type="ARBA" id="ARBA00022519"/>
    </source>
</evidence>
<keyword evidence="3" id="KW-1003">Cell membrane</keyword>
<keyword evidence="5 9" id="KW-0812">Transmembrane</keyword>
<keyword evidence="7 9" id="KW-0472">Membrane</keyword>
<evidence type="ECO:0000259" key="10">
    <source>
        <dbReference type="Pfam" id="PF04290"/>
    </source>
</evidence>
<evidence type="ECO:0000256" key="9">
    <source>
        <dbReference type="RuleBase" id="RU369079"/>
    </source>
</evidence>
<dbReference type="OrthoDB" id="2877624at2"/>
<proteinExistence type="inferred from homology"/>
<keyword evidence="4 9" id="KW-0997">Cell inner membrane</keyword>
<evidence type="ECO:0000256" key="6">
    <source>
        <dbReference type="ARBA" id="ARBA00022989"/>
    </source>
</evidence>
<dbReference type="GO" id="GO:0005886">
    <property type="term" value="C:plasma membrane"/>
    <property type="evidence" value="ECO:0007669"/>
    <property type="project" value="UniProtKB-SubCell"/>
</dbReference>
<evidence type="ECO:0000313" key="12">
    <source>
        <dbReference type="Proteomes" id="UP000255000"/>
    </source>
</evidence>
<sequence length="178" mass="18761">MSTCVQKTPVIGERPARSAGLTWFRMGLAVICAVMLTAMMLLTVADVVGRYFLASPVQGATELTEMLLAAVIFIGLPAATLDDDHVTVDMLTARLPWAVEKLRRPVAALASAAILCVIGWRLWTAAAQVGSYGGTTISLQIPLAPLGYLVSIFTGLAALILVAKAIACLLPEQAGRPE</sequence>
<keyword evidence="2 9" id="KW-0813">Transport</keyword>